<gene>
    <name evidence="1" type="ORF">MILVUS5_LOCUS35454</name>
</gene>
<keyword evidence="2" id="KW-1185">Reference proteome</keyword>
<protein>
    <submittedName>
        <fullName evidence="1">Uncharacterized protein</fullName>
    </submittedName>
</protein>
<comment type="caution">
    <text evidence="1">The sequence shown here is derived from an EMBL/GenBank/DDBJ whole genome shotgun (WGS) entry which is preliminary data.</text>
</comment>
<dbReference type="Proteomes" id="UP001177021">
    <property type="component" value="Unassembled WGS sequence"/>
</dbReference>
<evidence type="ECO:0000313" key="2">
    <source>
        <dbReference type="Proteomes" id="UP001177021"/>
    </source>
</evidence>
<proteinExistence type="predicted"/>
<accession>A0ACB0LQL6</accession>
<sequence>MSDSGKSSPTKNEDVPSPQVAINAIPLNTIPATSPTIRRKSVAKKDKSSRTSTNPSSPSASIKVSKRKSKKSKSESRRSFTMSELHVDPLPSSGVATPVIKVAEVNVDASGKNSLNQNLNVPNPGETLGLETPEMSGNLGKSVPNSPVAVDDNIGASTETNNDVADESIKKTVPETHVAPSVATHGAASNVVPDVPTSLAQENLVDYSESDESPQPNDAEKETVLDKVVNEDPDVVIVNETTVCDKAVPTNSEASVARRTRSRAGKAVEATNTPVQTPKPSRAEKVTGKKPLYGPPKPVSKVVPRTETRKRKAPPTSDSEFEPETDVAASGSTSRKSIGRKKVPQTVPYAPLDNVSFHLENGSARWKFVYHRRLALERNLKNDILECPSVVEAIEYAGLMKTVVGLDKCYDRLVKEFLINVADNCNDPTSPEYRQVFVRGKCVKFSPIVINQYLQRDSDEVAPLKVTDNEICKVLTGGKIKVWPSKAKLAATSLSPFYAVLNRIAAHNWVPTTHSGDVARGLGKFIYAVGTKAKFDYGSYFFQETLSHALTYAVEKPFQHKGDNVDKIHANSRIKLRNT</sequence>
<evidence type="ECO:0000313" key="1">
    <source>
        <dbReference type="EMBL" id="CAJ2671668.1"/>
    </source>
</evidence>
<dbReference type="EMBL" id="CASHSV030000615">
    <property type="protein sequence ID" value="CAJ2671668.1"/>
    <property type="molecule type" value="Genomic_DNA"/>
</dbReference>
<reference evidence="1" key="1">
    <citation type="submission" date="2023-10" db="EMBL/GenBank/DDBJ databases">
        <authorList>
            <person name="Rodriguez Cubillos JULIANA M."/>
            <person name="De Vega J."/>
        </authorList>
    </citation>
    <scope>NUCLEOTIDE SEQUENCE</scope>
</reference>
<organism evidence="1 2">
    <name type="scientific">Trifolium pratense</name>
    <name type="common">Red clover</name>
    <dbReference type="NCBI Taxonomy" id="57577"/>
    <lineage>
        <taxon>Eukaryota</taxon>
        <taxon>Viridiplantae</taxon>
        <taxon>Streptophyta</taxon>
        <taxon>Embryophyta</taxon>
        <taxon>Tracheophyta</taxon>
        <taxon>Spermatophyta</taxon>
        <taxon>Magnoliopsida</taxon>
        <taxon>eudicotyledons</taxon>
        <taxon>Gunneridae</taxon>
        <taxon>Pentapetalae</taxon>
        <taxon>rosids</taxon>
        <taxon>fabids</taxon>
        <taxon>Fabales</taxon>
        <taxon>Fabaceae</taxon>
        <taxon>Papilionoideae</taxon>
        <taxon>50 kb inversion clade</taxon>
        <taxon>NPAAA clade</taxon>
        <taxon>Hologalegina</taxon>
        <taxon>IRL clade</taxon>
        <taxon>Trifolieae</taxon>
        <taxon>Trifolium</taxon>
    </lineage>
</organism>
<name>A0ACB0LQL6_TRIPR</name>